<evidence type="ECO:0000256" key="6">
    <source>
        <dbReference type="RuleBase" id="RU000487"/>
    </source>
</evidence>
<gene>
    <name evidence="7" type="ORF">H920_05210</name>
</gene>
<keyword evidence="5" id="KW-0206">Cytoskeleton</keyword>
<keyword evidence="3" id="KW-0547">Nucleotide-binding</keyword>
<dbReference type="GO" id="GO:0005524">
    <property type="term" value="F:ATP binding"/>
    <property type="evidence" value="ECO:0007669"/>
    <property type="project" value="UniProtKB-KW"/>
</dbReference>
<dbReference type="PRINTS" id="PR00190">
    <property type="entry name" value="ACTIN"/>
</dbReference>
<dbReference type="InterPro" id="IPR004000">
    <property type="entry name" value="Actin"/>
</dbReference>
<organism evidence="7 8">
    <name type="scientific">Fukomys damarensis</name>
    <name type="common">Damaraland mole rat</name>
    <name type="synonym">Cryptomys damarensis</name>
    <dbReference type="NCBI Taxonomy" id="885580"/>
    <lineage>
        <taxon>Eukaryota</taxon>
        <taxon>Metazoa</taxon>
        <taxon>Chordata</taxon>
        <taxon>Craniata</taxon>
        <taxon>Vertebrata</taxon>
        <taxon>Euteleostomi</taxon>
        <taxon>Mammalia</taxon>
        <taxon>Eutheria</taxon>
        <taxon>Euarchontoglires</taxon>
        <taxon>Glires</taxon>
        <taxon>Rodentia</taxon>
        <taxon>Hystricomorpha</taxon>
        <taxon>Bathyergidae</taxon>
        <taxon>Fukomys</taxon>
    </lineage>
</organism>
<sequence length="193" mass="21815">MGQKDDYVGHEAQRKGGIMTLKCPVEHGIVTNWGDMEKIWHYTFYTELRVAPEEHPVLLTEAPLNPKAHGNMTQIMFEPFNTPALYVAIQVMLGLEHLSWNLATGESCGIHEATFNSIMTMWMSARTCTPRVLSGDSTMYPGISDKMQTTALVPSTMKFKIMVPTESKYSVWTGSSMRASLFTFQQIWISKQE</sequence>
<dbReference type="GO" id="GO:0005856">
    <property type="term" value="C:cytoskeleton"/>
    <property type="evidence" value="ECO:0007669"/>
    <property type="project" value="UniProtKB-SubCell"/>
</dbReference>
<evidence type="ECO:0000256" key="3">
    <source>
        <dbReference type="ARBA" id="ARBA00022741"/>
    </source>
</evidence>
<evidence type="ECO:0000256" key="5">
    <source>
        <dbReference type="ARBA" id="ARBA00023212"/>
    </source>
</evidence>
<comment type="subcellular location">
    <subcellularLocation>
        <location evidence="1">Cytoplasm</location>
        <location evidence="1">Cytoskeleton</location>
    </subcellularLocation>
</comment>
<evidence type="ECO:0000256" key="2">
    <source>
        <dbReference type="ARBA" id="ARBA00022490"/>
    </source>
</evidence>
<dbReference type="FunFam" id="3.30.420.40:FF:000148">
    <property type="entry name" value="Actin, alpha skeletal muscle"/>
    <property type="match status" value="1"/>
</dbReference>
<dbReference type="Gene3D" id="3.30.420.40">
    <property type="match status" value="3"/>
</dbReference>
<evidence type="ECO:0000313" key="7">
    <source>
        <dbReference type="EMBL" id="KFO33391.1"/>
    </source>
</evidence>
<reference evidence="7 8" key="1">
    <citation type="submission" date="2013-11" db="EMBL/GenBank/DDBJ databases">
        <title>The Damaraland mole rat (Fukomys damarensis) genome and evolution of African mole rats.</title>
        <authorList>
            <person name="Gladyshev V.N."/>
            <person name="Fang X."/>
        </authorList>
    </citation>
    <scope>NUCLEOTIDE SEQUENCE [LARGE SCALE GENOMIC DNA]</scope>
    <source>
        <tissue evidence="7">Liver</tissue>
    </source>
</reference>
<evidence type="ECO:0000256" key="4">
    <source>
        <dbReference type="ARBA" id="ARBA00022840"/>
    </source>
</evidence>
<dbReference type="PANTHER" id="PTHR11937">
    <property type="entry name" value="ACTIN"/>
    <property type="match status" value="1"/>
</dbReference>
<dbReference type="AlphaFoldDB" id="A0A091EDG5"/>
<name>A0A091EDG5_FUKDA</name>
<proteinExistence type="inferred from homology"/>
<dbReference type="SUPFAM" id="SSF53067">
    <property type="entry name" value="Actin-like ATPase domain"/>
    <property type="match status" value="2"/>
</dbReference>
<dbReference type="InterPro" id="IPR043129">
    <property type="entry name" value="ATPase_NBD"/>
</dbReference>
<keyword evidence="4" id="KW-0067">ATP-binding</keyword>
<dbReference type="SMART" id="SM00268">
    <property type="entry name" value="ACTIN"/>
    <property type="match status" value="1"/>
</dbReference>
<protein>
    <submittedName>
        <fullName evidence="7">Actin-41</fullName>
    </submittedName>
</protein>
<dbReference type="Proteomes" id="UP000028990">
    <property type="component" value="Unassembled WGS sequence"/>
</dbReference>
<dbReference type="Pfam" id="PF00022">
    <property type="entry name" value="Actin"/>
    <property type="match status" value="2"/>
</dbReference>
<comment type="similarity">
    <text evidence="6">Belongs to the actin family.</text>
</comment>
<evidence type="ECO:0000256" key="1">
    <source>
        <dbReference type="ARBA" id="ARBA00004245"/>
    </source>
</evidence>
<evidence type="ECO:0000313" key="8">
    <source>
        <dbReference type="Proteomes" id="UP000028990"/>
    </source>
</evidence>
<dbReference type="STRING" id="885580.ENSFDAP00000008072"/>
<keyword evidence="2" id="KW-0963">Cytoplasm</keyword>
<accession>A0A091EDG5</accession>
<dbReference type="EMBL" id="KN122094">
    <property type="protein sequence ID" value="KFO33391.1"/>
    <property type="molecule type" value="Genomic_DNA"/>
</dbReference>
<keyword evidence="8" id="KW-1185">Reference proteome</keyword>